<protein>
    <submittedName>
        <fullName evidence="2">Sodium transport system permease protein</fullName>
    </submittedName>
</protein>
<dbReference type="RefSeq" id="WP_067666164.1">
    <property type="nucleotide sequence ID" value="NZ_FQXG01000009.1"/>
</dbReference>
<accession>A0A1M5Z403</accession>
<dbReference type="Pfam" id="PF12679">
    <property type="entry name" value="ABC2_membrane_2"/>
    <property type="match status" value="1"/>
</dbReference>
<evidence type="ECO:0000256" key="1">
    <source>
        <dbReference type="SAM" id="Phobius"/>
    </source>
</evidence>
<dbReference type="OrthoDB" id="5486437at2"/>
<dbReference type="STRING" id="299255.SAMN02745129_4600"/>
<dbReference type="PANTHER" id="PTHR43471">
    <property type="entry name" value="ABC TRANSPORTER PERMEASE"/>
    <property type="match status" value="1"/>
</dbReference>
<evidence type="ECO:0000313" key="3">
    <source>
        <dbReference type="Proteomes" id="UP000184268"/>
    </source>
</evidence>
<feature type="transmembrane region" description="Helical" evidence="1">
    <location>
        <begin position="367"/>
        <end position="392"/>
    </location>
</feature>
<organism evidence="2 3">
    <name type="scientific">Ferrimonas marina</name>
    <dbReference type="NCBI Taxonomy" id="299255"/>
    <lineage>
        <taxon>Bacteria</taxon>
        <taxon>Pseudomonadati</taxon>
        <taxon>Pseudomonadota</taxon>
        <taxon>Gammaproteobacteria</taxon>
        <taxon>Alteromonadales</taxon>
        <taxon>Ferrimonadaceae</taxon>
        <taxon>Ferrimonas</taxon>
    </lineage>
</organism>
<feature type="transmembrane region" description="Helical" evidence="1">
    <location>
        <begin position="259"/>
        <end position="280"/>
    </location>
</feature>
<reference evidence="2 3" key="1">
    <citation type="submission" date="2016-11" db="EMBL/GenBank/DDBJ databases">
        <authorList>
            <person name="Jaros S."/>
            <person name="Januszkiewicz K."/>
            <person name="Wedrychowicz H."/>
        </authorList>
    </citation>
    <scope>NUCLEOTIDE SEQUENCE [LARGE SCALE GENOMIC DNA]</scope>
    <source>
        <strain evidence="2 3">DSM 16917</strain>
    </source>
</reference>
<dbReference type="GO" id="GO:0016020">
    <property type="term" value="C:membrane"/>
    <property type="evidence" value="ECO:0007669"/>
    <property type="project" value="UniProtKB-SubCell"/>
</dbReference>
<feature type="transmembrane region" description="Helical" evidence="1">
    <location>
        <begin position="191"/>
        <end position="213"/>
    </location>
</feature>
<dbReference type="PANTHER" id="PTHR43471:SF3">
    <property type="entry name" value="ABC TRANSPORTER PERMEASE PROTEIN NATB"/>
    <property type="match status" value="1"/>
</dbReference>
<dbReference type="AlphaFoldDB" id="A0A1M5Z403"/>
<proteinExistence type="predicted"/>
<feature type="transmembrane region" description="Helical" evidence="1">
    <location>
        <begin position="20"/>
        <end position="43"/>
    </location>
</feature>
<keyword evidence="1" id="KW-1133">Transmembrane helix</keyword>
<feature type="transmembrane region" description="Helical" evidence="1">
    <location>
        <begin position="233"/>
        <end position="252"/>
    </location>
</feature>
<evidence type="ECO:0000313" key="2">
    <source>
        <dbReference type="EMBL" id="SHI18939.1"/>
    </source>
</evidence>
<dbReference type="EMBL" id="FQXG01000009">
    <property type="protein sequence ID" value="SHI18939.1"/>
    <property type="molecule type" value="Genomic_DNA"/>
</dbReference>
<feature type="transmembrane region" description="Helical" evidence="1">
    <location>
        <begin position="286"/>
        <end position="310"/>
    </location>
</feature>
<name>A0A1M5Z403_9GAMM</name>
<keyword evidence="3" id="KW-1185">Reference proteome</keyword>
<feature type="transmembrane region" description="Helical" evidence="1">
    <location>
        <begin position="322"/>
        <end position="347"/>
    </location>
</feature>
<dbReference type="Proteomes" id="UP000184268">
    <property type="component" value="Unassembled WGS sequence"/>
</dbReference>
<sequence>MLKLIWLKEMKEVLRDKKTFWFVVLMPTVILPALMGAGVYVGVKSVVQMHEAEKPFALDAPSPWREQIGAVLDEHERLVWQSEQRLSGEAELSAAVRAGEVDFALQLPAQFDPTQPVASEWQLYYNQADDVGQFASVEEALEPLFEQWRAQHRSNWSLTLEQAEVLNQPVTLNKVGTAAEREDLGQKLGGMLPYMLLLLCLMGAMMPALDIGAGEKERGTLETLLMAPQPRTTLVLAKFGVIVACSALVAVLTIASGLIWALVLGQVFAVNALVSAVSAIGAMDLLLILALLLPIIGFFSALLLALSVYARSFKEAQNYMAPINLVAILPAMVALFPGVELTTGLAWAPMVNVTLASKELIKGTMDYALLLPVFASNLLLAGLLLAFCCHWFRRESVLFR</sequence>
<dbReference type="GO" id="GO:0140359">
    <property type="term" value="F:ABC-type transporter activity"/>
    <property type="evidence" value="ECO:0007669"/>
    <property type="project" value="InterPro"/>
</dbReference>
<keyword evidence="1" id="KW-0812">Transmembrane</keyword>
<gene>
    <name evidence="2" type="ORF">SAMN02745129_4600</name>
</gene>
<keyword evidence="1" id="KW-0472">Membrane</keyword>